<proteinExistence type="predicted"/>
<organism evidence="2 3">
    <name type="scientific">Apostasia shenzhenica</name>
    <dbReference type="NCBI Taxonomy" id="1088818"/>
    <lineage>
        <taxon>Eukaryota</taxon>
        <taxon>Viridiplantae</taxon>
        <taxon>Streptophyta</taxon>
        <taxon>Embryophyta</taxon>
        <taxon>Tracheophyta</taxon>
        <taxon>Spermatophyta</taxon>
        <taxon>Magnoliopsida</taxon>
        <taxon>Liliopsida</taxon>
        <taxon>Asparagales</taxon>
        <taxon>Orchidaceae</taxon>
        <taxon>Apostasioideae</taxon>
        <taxon>Apostasia</taxon>
    </lineage>
</organism>
<dbReference type="Proteomes" id="UP000236161">
    <property type="component" value="Unassembled WGS sequence"/>
</dbReference>
<reference evidence="2 3" key="1">
    <citation type="journal article" date="2017" name="Nature">
        <title>The Apostasia genome and the evolution of orchids.</title>
        <authorList>
            <person name="Zhang G.Q."/>
            <person name="Liu K.W."/>
            <person name="Li Z."/>
            <person name="Lohaus R."/>
            <person name="Hsiao Y.Y."/>
            <person name="Niu S.C."/>
            <person name="Wang J.Y."/>
            <person name="Lin Y.C."/>
            <person name="Xu Q."/>
            <person name="Chen L.J."/>
            <person name="Yoshida K."/>
            <person name="Fujiwara S."/>
            <person name="Wang Z.W."/>
            <person name="Zhang Y.Q."/>
            <person name="Mitsuda N."/>
            <person name="Wang M."/>
            <person name="Liu G.H."/>
            <person name="Pecoraro L."/>
            <person name="Huang H.X."/>
            <person name="Xiao X.J."/>
            <person name="Lin M."/>
            <person name="Wu X.Y."/>
            <person name="Wu W.L."/>
            <person name="Chen Y.Y."/>
            <person name="Chang S.B."/>
            <person name="Sakamoto S."/>
            <person name="Ohme-Takagi M."/>
            <person name="Yagi M."/>
            <person name="Zeng S.J."/>
            <person name="Shen C.Y."/>
            <person name="Yeh C.M."/>
            <person name="Luo Y.B."/>
            <person name="Tsai W.C."/>
            <person name="Van de Peer Y."/>
            <person name="Liu Z.J."/>
        </authorList>
    </citation>
    <scope>NUCLEOTIDE SEQUENCE [LARGE SCALE GENOMIC DNA]</scope>
    <source>
        <strain evidence="3">cv. Shenzhen</strain>
        <tissue evidence="2">Stem</tissue>
    </source>
</reference>
<keyword evidence="3" id="KW-1185">Reference proteome</keyword>
<evidence type="ECO:0000313" key="3">
    <source>
        <dbReference type="Proteomes" id="UP000236161"/>
    </source>
</evidence>
<protein>
    <submittedName>
        <fullName evidence="2">Uncharacterized protein</fullName>
    </submittedName>
</protein>
<dbReference type="PANTHER" id="PTHR34287:SF4">
    <property type="entry name" value="OS04G0504200 PROTEIN"/>
    <property type="match status" value="1"/>
</dbReference>
<evidence type="ECO:0000313" key="2">
    <source>
        <dbReference type="EMBL" id="PKA52564.1"/>
    </source>
</evidence>
<gene>
    <name evidence="2" type="ORF">AXF42_Ash001545</name>
</gene>
<accession>A0A2I0AAJ3</accession>
<dbReference type="EMBL" id="KZ452001">
    <property type="protein sequence ID" value="PKA52564.1"/>
    <property type="molecule type" value="Genomic_DNA"/>
</dbReference>
<dbReference type="PANTHER" id="PTHR34287">
    <property type="entry name" value="OS06G0551500 PROTEIN-RELATED"/>
    <property type="match status" value="1"/>
</dbReference>
<name>A0A2I0AAJ3_9ASPA</name>
<evidence type="ECO:0000256" key="1">
    <source>
        <dbReference type="SAM" id="MobiDB-lite"/>
    </source>
</evidence>
<dbReference type="OrthoDB" id="1678883at2759"/>
<sequence>MLLVERVITVEYLAPCMAEELLCKFPDISAFGFDYSQSGIWSPLLPRGRCRSRSNGWESRLLSQEKLIRKKKRKKTMQGSFRKKLDFSPNPIPNRSTGLNRLFKAASKRLKSQNLPSFLRILPSFKI</sequence>
<dbReference type="STRING" id="1088818.A0A2I0AAJ3"/>
<feature type="region of interest" description="Disordered" evidence="1">
    <location>
        <begin position="73"/>
        <end position="93"/>
    </location>
</feature>
<dbReference type="AlphaFoldDB" id="A0A2I0AAJ3"/>